<feature type="region of interest" description="Disordered" evidence="1">
    <location>
        <begin position="81"/>
        <end position="101"/>
    </location>
</feature>
<gene>
    <name evidence="3" type="ORF">SacazDRAFT_00606</name>
</gene>
<name>H8GA01_9PSEU</name>
<organism evidence="3 4">
    <name type="scientific">Saccharomonospora azurea NA-128</name>
    <dbReference type="NCBI Taxonomy" id="882081"/>
    <lineage>
        <taxon>Bacteria</taxon>
        <taxon>Bacillati</taxon>
        <taxon>Actinomycetota</taxon>
        <taxon>Actinomycetes</taxon>
        <taxon>Pseudonocardiales</taxon>
        <taxon>Pseudonocardiaceae</taxon>
        <taxon>Saccharomonospora</taxon>
    </lineage>
</organism>
<dbReference type="RefSeq" id="WP_005438512.1">
    <property type="nucleotide sequence ID" value="NZ_CM001466.1"/>
</dbReference>
<evidence type="ECO:0000256" key="2">
    <source>
        <dbReference type="SAM" id="Phobius"/>
    </source>
</evidence>
<feature type="transmembrane region" description="Helical" evidence="2">
    <location>
        <begin position="24"/>
        <end position="44"/>
    </location>
</feature>
<keyword evidence="2" id="KW-0472">Membrane</keyword>
<evidence type="ECO:0000256" key="1">
    <source>
        <dbReference type="SAM" id="MobiDB-lite"/>
    </source>
</evidence>
<dbReference type="Gene3D" id="1.20.120.1630">
    <property type="match status" value="1"/>
</dbReference>
<dbReference type="OrthoDB" id="941586at2"/>
<dbReference type="Proteomes" id="UP000004705">
    <property type="component" value="Chromosome"/>
</dbReference>
<dbReference type="HOGENOM" id="CLU_2289609_0_0_11"/>
<protein>
    <submittedName>
        <fullName evidence="3">Uncharacterized protein</fullName>
    </submittedName>
</protein>
<accession>H8GA01</accession>
<proteinExistence type="predicted"/>
<dbReference type="EMBL" id="CM001466">
    <property type="protein sequence ID" value="EHY87557.1"/>
    <property type="molecule type" value="Genomic_DNA"/>
</dbReference>
<keyword evidence="2" id="KW-1133">Transmembrane helix</keyword>
<keyword evidence="4" id="KW-1185">Reference proteome</keyword>
<reference evidence="3 4" key="1">
    <citation type="journal article" date="2012" name="Stand. Genomic Sci.">
        <title>Genome sequence of the soil bacterium Saccharomonospora azurea type strain (NA-128(T)).</title>
        <authorList>
            <person name="Klenk H.P."/>
            <person name="Held B."/>
            <person name="Lucas S."/>
            <person name="Lapidus A."/>
            <person name="Copeland A."/>
            <person name="Hammon N."/>
            <person name="Pitluck S."/>
            <person name="Goodwin L.A."/>
            <person name="Han C."/>
            <person name="Tapia R."/>
            <person name="Brambilla E.M."/>
            <person name="Potter G."/>
            <person name="Land M."/>
            <person name="Ivanova N."/>
            <person name="Rohde M."/>
            <person name="Goker M."/>
            <person name="Detter J.C."/>
            <person name="Kyrpides N.C."/>
            <person name="Woyke T."/>
        </authorList>
    </citation>
    <scope>NUCLEOTIDE SEQUENCE [LARGE SCALE GENOMIC DNA]</scope>
    <source>
        <strain evidence="3 4">NA-128</strain>
    </source>
</reference>
<evidence type="ECO:0000313" key="4">
    <source>
        <dbReference type="Proteomes" id="UP000004705"/>
    </source>
</evidence>
<sequence>MLGALGPTLRLFGLTPAIAVLDRGLVHVIGLVVALAGILGTVAAQRAMGASRRVGVDPRETTSLVTTGMFAWVCTRPREGREAWRGESCGRATPAREPERG</sequence>
<evidence type="ECO:0000313" key="3">
    <source>
        <dbReference type="EMBL" id="EHY87557.1"/>
    </source>
</evidence>
<keyword evidence="2" id="KW-0812">Transmembrane</keyword>
<dbReference type="AlphaFoldDB" id="H8GA01"/>